<dbReference type="PROSITE" id="PS51450">
    <property type="entry name" value="LRR"/>
    <property type="match status" value="1"/>
</dbReference>
<dbReference type="Proteomes" id="UP000366872">
    <property type="component" value="Unassembled WGS sequence"/>
</dbReference>
<evidence type="ECO:0000256" key="3">
    <source>
        <dbReference type="SAM" id="SignalP"/>
    </source>
</evidence>
<evidence type="ECO:0000313" key="5">
    <source>
        <dbReference type="Proteomes" id="UP000366872"/>
    </source>
</evidence>
<accession>A0A6C2TZF9</accession>
<keyword evidence="2" id="KW-0677">Repeat</keyword>
<evidence type="ECO:0000313" key="4">
    <source>
        <dbReference type="EMBL" id="VGO13108.1"/>
    </source>
</evidence>
<dbReference type="AlphaFoldDB" id="A0A6C2TZF9"/>
<dbReference type="InterPro" id="IPR050836">
    <property type="entry name" value="SDS22/Internalin_LRR"/>
</dbReference>
<dbReference type="PANTHER" id="PTHR46652:SF3">
    <property type="entry name" value="LEUCINE-RICH REPEAT-CONTAINING PROTEIN 9"/>
    <property type="match status" value="1"/>
</dbReference>
<dbReference type="EMBL" id="CAAHFG010000001">
    <property type="protein sequence ID" value="VGO13108.1"/>
    <property type="molecule type" value="Genomic_DNA"/>
</dbReference>
<feature type="chain" id="PRO_5025686679" description="Internalin-A" evidence="3">
    <location>
        <begin position="20"/>
        <end position="468"/>
    </location>
</feature>
<keyword evidence="1" id="KW-0433">Leucine-rich repeat</keyword>
<reference evidence="4 5" key="1">
    <citation type="submission" date="2019-04" db="EMBL/GenBank/DDBJ databases">
        <authorList>
            <person name="Van Vliet M D."/>
        </authorList>
    </citation>
    <scope>NUCLEOTIDE SEQUENCE [LARGE SCALE GENOMIC DNA]</scope>
    <source>
        <strain evidence="4 5">F1</strain>
    </source>
</reference>
<evidence type="ECO:0000256" key="1">
    <source>
        <dbReference type="ARBA" id="ARBA00022614"/>
    </source>
</evidence>
<gene>
    <name evidence="4" type="ORF">PDESU_01662</name>
</gene>
<dbReference type="InterPro" id="IPR032675">
    <property type="entry name" value="LRR_dom_sf"/>
</dbReference>
<keyword evidence="3" id="KW-0732">Signal</keyword>
<organism evidence="4 5">
    <name type="scientific">Pontiella desulfatans</name>
    <dbReference type="NCBI Taxonomy" id="2750659"/>
    <lineage>
        <taxon>Bacteria</taxon>
        <taxon>Pseudomonadati</taxon>
        <taxon>Kiritimatiellota</taxon>
        <taxon>Kiritimatiellia</taxon>
        <taxon>Kiritimatiellales</taxon>
        <taxon>Pontiellaceae</taxon>
        <taxon>Pontiella</taxon>
    </lineage>
</organism>
<evidence type="ECO:0000256" key="2">
    <source>
        <dbReference type="ARBA" id="ARBA00022737"/>
    </source>
</evidence>
<dbReference type="RefSeq" id="WP_136078716.1">
    <property type="nucleotide sequence ID" value="NZ_CAAHFG010000001.1"/>
</dbReference>
<sequence length="468" mass="50508">MKYWILSMVLLMGAASSSGVVILMDYSDGGSDGFHDVAVRDGGFENVVDSALHDARTYAEMPDWDNLTGLDTKTLGRTNLALSTYGPRNAVISEGRTPGQNMGHTIQSGDIFQGSMMWRDSGSWDADDQIKVILFYTSDNTLTGAATDLITWNSGPRTGVETWEKKTFPSTGFVDALAVGKTLMVRFEVEAEDLHFARMDDLYLEVTSNGEPQPSELLLTNLMRSAGTVTVEWNQLTDRYILVASGVLDGMRTNGLTVASGTVPAQSASFSYEAETGFFQLIRNIAALENIISPVLVSAVKEQSTVLAPSNKVYDAEVESIVSLQLSESAFSIGELTYFPHLKSLDLKGVGLTGLGSLSSLSSIQWLNLSSNAFASASLPALPAQVEALQLEANQLTDLSMMEPLVHLRWLDLEDNQLTDLSSLVTNAANGGLGDGDEVWVRGNPLGATALTQISILQSTYNVKVVYE</sequence>
<protein>
    <recommendedName>
        <fullName evidence="6">Internalin-A</fullName>
    </recommendedName>
</protein>
<feature type="signal peptide" evidence="3">
    <location>
        <begin position="1"/>
        <end position="19"/>
    </location>
</feature>
<dbReference type="InterPro" id="IPR001611">
    <property type="entry name" value="Leu-rich_rpt"/>
</dbReference>
<dbReference type="SUPFAM" id="SSF52058">
    <property type="entry name" value="L domain-like"/>
    <property type="match status" value="1"/>
</dbReference>
<evidence type="ECO:0008006" key="6">
    <source>
        <dbReference type="Google" id="ProtNLM"/>
    </source>
</evidence>
<name>A0A6C2TZF9_PONDE</name>
<keyword evidence="5" id="KW-1185">Reference proteome</keyword>
<dbReference type="SMART" id="SM00364">
    <property type="entry name" value="LRR_BAC"/>
    <property type="match status" value="3"/>
</dbReference>
<proteinExistence type="predicted"/>
<dbReference type="Gene3D" id="3.80.10.10">
    <property type="entry name" value="Ribonuclease Inhibitor"/>
    <property type="match status" value="1"/>
</dbReference>
<dbReference type="PANTHER" id="PTHR46652">
    <property type="entry name" value="LEUCINE-RICH REPEAT AND IQ DOMAIN-CONTAINING PROTEIN 1-RELATED"/>
    <property type="match status" value="1"/>
</dbReference>